<dbReference type="InterPro" id="IPR050137">
    <property type="entry name" value="PyrR_bifunctional"/>
</dbReference>
<evidence type="ECO:0000256" key="1">
    <source>
        <dbReference type="ARBA" id="ARBA00005565"/>
    </source>
</evidence>
<dbReference type="RefSeq" id="WP_147015094.1">
    <property type="nucleotide sequence ID" value="NZ_VORB01000009.1"/>
</dbReference>
<evidence type="ECO:0000256" key="4">
    <source>
        <dbReference type="HAMAP-Rule" id="MF_01219"/>
    </source>
</evidence>
<comment type="function">
    <text evidence="4">Regulates the transcription of the pyrimidine nucleotide (pyr) operon in response to exogenous pyrimidines.</text>
</comment>
<dbReference type="PANTHER" id="PTHR11608">
    <property type="entry name" value="BIFUNCTIONAL PROTEIN PYRR"/>
    <property type="match status" value="1"/>
</dbReference>
<comment type="similarity">
    <text evidence="1 4">Belongs to the purine/pyrimidine phosphoribosyltransferase family. PyrR subfamily.</text>
</comment>
<evidence type="ECO:0000256" key="2">
    <source>
        <dbReference type="ARBA" id="ARBA00023015"/>
    </source>
</evidence>
<evidence type="ECO:0000313" key="6">
    <source>
        <dbReference type="EMBL" id="TXC76956.1"/>
    </source>
</evidence>
<protein>
    <recommendedName>
        <fullName evidence="4">Bifunctional protein PyrR</fullName>
    </recommendedName>
    <domain>
        <recommendedName>
            <fullName evidence="4">Pyrimidine operon regulatory protein</fullName>
        </recommendedName>
    </domain>
    <domain>
        <recommendedName>
            <fullName evidence="4">Uracil phosphoribosyltransferase</fullName>
            <shortName evidence="4">UPRTase</shortName>
            <ecNumber evidence="4">2.4.2.9</ecNumber>
        </recommendedName>
    </domain>
</protein>
<dbReference type="AlphaFoldDB" id="A0A5C6UY25"/>
<dbReference type="OrthoDB" id="9802227at2"/>
<reference evidence="6 7" key="1">
    <citation type="submission" date="2019-08" db="EMBL/GenBank/DDBJ databases">
        <title>Genome of Luteibaculum oceani JCM 18817.</title>
        <authorList>
            <person name="Bowman J.P."/>
        </authorList>
    </citation>
    <scope>NUCLEOTIDE SEQUENCE [LARGE SCALE GENOMIC DNA]</scope>
    <source>
        <strain evidence="6 7">JCM 18817</strain>
    </source>
</reference>
<accession>A0A5C6UY25</accession>
<dbReference type="InterPro" id="IPR023050">
    <property type="entry name" value="PyrR"/>
</dbReference>
<organism evidence="6 7">
    <name type="scientific">Luteibaculum oceani</name>
    <dbReference type="NCBI Taxonomy" id="1294296"/>
    <lineage>
        <taxon>Bacteria</taxon>
        <taxon>Pseudomonadati</taxon>
        <taxon>Bacteroidota</taxon>
        <taxon>Flavobacteriia</taxon>
        <taxon>Flavobacteriales</taxon>
        <taxon>Luteibaculaceae</taxon>
        <taxon>Luteibaculum</taxon>
    </lineage>
</organism>
<dbReference type="Pfam" id="PF00156">
    <property type="entry name" value="Pribosyltran"/>
    <property type="match status" value="1"/>
</dbReference>
<sequence length="182" mass="20853">MTPITILNSTQIDLTLKRLARQLIENHNDFSNTAILGLQPRGIYFAKRIVDICSEITGRKIELGSLDITFHRDDFRRRDSPLQPNKTEIDFLIEGKDVVLVDDVLYTGRSVRAGLDAMLGFGRPKSVELMCLIDRRFHRDLPIQPNYVGRQIDSIVEERVSVEWKGTEQEDQVVLYIPNKSA</sequence>
<evidence type="ECO:0000259" key="5">
    <source>
        <dbReference type="Pfam" id="PF00156"/>
    </source>
</evidence>
<comment type="caution">
    <text evidence="6">The sequence shown here is derived from an EMBL/GenBank/DDBJ whole genome shotgun (WGS) entry which is preliminary data.</text>
</comment>
<keyword evidence="4 6" id="KW-0808">Transferase</keyword>
<feature type="domain" description="Phosphoribosyltransferase" evidence="5">
    <location>
        <begin position="7"/>
        <end position="162"/>
    </location>
</feature>
<dbReference type="EMBL" id="VORB01000009">
    <property type="protein sequence ID" value="TXC76956.1"/>
    <property type="molecule type" value="Genomic_DNA"/>
</dbReference>
<name>A0A5C6UY25_9FLAO</name>
<gene>
    <name evidence="4 6" type="primary">pyrR</name>
    <name evidence="6" type="ORF">FRX97_10095</name>
</gene>
<keyword evidence="4 6" id="KW-0328">Glycosyltransferase</keyword>
<comment type="catalytic activity">
    <reaction evidence="4">
        <text>UMP + diphosphate = 5-phospho-alpha-D-ribose 1-diphosphate + uracil</text>
        <dbReference type="Rhea" id="RHEA:13017"/>
        <dbReference type="ChEBI" id="CHEBI:17568"/>
        <dbReference type="ChEBI" id="CHEBI:33019"/>
        <dbReference type="ChEBI" id="CHEBI:57865"/>
        <dbReference type="ChEBI" id="CHEBI:58017"/>
        <dbReference type="EC" id="2.4.2.9"/>
    </reaction>
</comment>
<keyword evidence="3 4" id="KW-0804">Transcription</keyword>
<dbReference type="CDD" id="cd06223">
    <property type="entry name" value="PRTases_typeI"/>
    <property type="match status" value="1"/>
</dbReference>
<feature type="short sequence motif" description="PRPP-binding" evidence="4">
    <location>
        <begin position="98"/>
        <end position="110"/>
    </location>
</feature>
<comment type="function">
    <text evidence="4">Also displays a weak uracil phosphoribosyltransferase activity which is not physiologically significant.</text>
</comment>
<keyword evidence="2 4" id="KW-0805">Transcription regulation</keyword>
<dbReference type="InterPro" id="IPR029057">
    <property type="entry name" value="PRTase-like"/>
</dbReference>
<dbReference type="Gene3D" id="3.40.50.2020">
    <property type="match status" value="1"/>
</dbReference>
<evidence type="ECO:0000256" key="3">
    <source>
        <dbReference type="ARBA" id="ARBA00023163"/>
    </source>
</evidence>
<dbReference type="EC" id="2.4.2.9" evidence="4"/>
<dbReference type="Proteomes" id="UP000321168">
    <property type="component" value="Unassembled WGS sequence"/>
</dbReference>
<proteinExistence type="inferred from homology"/>
<dbReference type="NCBIfam" id="NF003549">
    <property type="entry name" value="PRK05205.1-5"/>
    <property type="match status" value="1"/>
</dbReference>
<dbReference type="InterPro" id="IPR000836">
    <property type="entry name" value="PRTase_dom"/>
</dbReference>
<dbReference type="HAMAP" id="MF_01219">
    <property type="entry name" value="PyrR"/>
    <property type="match status" value="1"/>
</dbReference>
<dbReference type="GO" id="GO:0004845">
    <property type="term" value="F:uracil phosphoribosyltransferase activity"/>
    <property type="evidence" value="ECO:0007669"/>
    <property type="project" value="UniProtKB-UniRule"/>
</dbReference>
<evidence type="ECO:0000313" key="7">
    <source>
        <dbReference type="Proteomes" id="UP000321168"/>
    </source>
</evidence>
<keyword evidence="7" id="KW-1185">Reference proteome</keyword>
<dbReference type="PANTHER" id="PTHR11608:SF0">
    <property type="entry name" value="BIFUNCTIONAL PROTEIN PYRR"/>
    <property type="match status" value="1"/>
</dbReference>
<dbReference type="SUPFAM" id="SSF53271">
    <property type="entry name" value="PRTase-like"/>
    <property type="match status" value="1"/>
</dbReference>
<dbReference type="GO" id="GO:0006355">
    <property type="term" value="P:regulation of DNA-templated transcription"/>
    <property type="evidence" value="ECO:0007669"/>
    <property type="project" value="UniProtKB-UniRule"/>
</dbReference>